<dbReference type="InterPro" id="IPR033720">
    <property type="entry name" value="EFTU_2"/>
</dbReference>
<dbReference type="GO" id="GO:0003924">
    <property type="term" value="F:GTPase activity"/>
    <property type="evidence" value="ECO:0007669"/>
    <property type="project" value="UniProtKB-UniRule"/>
</dbReference>
<dbReference type="EC" id="3.6.5.3" evidence="13"/>
<dbReference type="NCBIfam" id="NF009372">
    <property type="entry name" value="PRK12735.1"/>
    <property type="match status" value="1"/>
</dbReference>
<dbReference type="InterPro" id="IPR004541">
    <property type="entry name" value="Transl_elong_EFTu/EF1A_bac/org"/>
</dbReference>
<keyword evidence="3 13" id="KW-0547">Nucleotide-binding</keyword>
<dbReference type="PROSITE" id="PS00301">
    <property type="entry name" value="G_TR_1"/>
    <property type="match status" value="1"/>
</dbReference>
<dbReference type="SUPFAM" id="SSF52540">
    <property type="entry name" value="P-loop containing nucleoside triphosphate hydrolases"/>
    <property type="match status" value="1"/>
</dbReference>
<keyword evidence="5 13" id="KW-0378">Hydrolase</keyword>
<evidence type="ECO:0000313" key="15">
    <source>
        <dbReference type="EMBL" id="SDI56676.1"/>
    </source>
</evidence>
<comment type="subunit">
    <text evidence="11">Monomer. Heterotetramer composed of two EF-Ts.EF-Tu dimer complexes.</text>
</comment>
<gene>
    <name evidence="13" type="primary">tuf</name>
    <name evidence="15" type="ORF">SAMN05428953_102286</name>
</gene>
<evidence type="ECO:0000256" key="4">
    <source>
        <dbReference type="ARBA" id="ARBA00022768"/>
    </source>
</evidence>
<dbReference type="InterPro" id="IPR050055">
    <property type="entry name" value="EF-Tu_GTPase"/>
</dbReference>
<reference evidence="16" key="1">
    <citation type="submission" date="2016-10" db="EMBL/GenBank/DDBJ databases">
        <authorList>
            <person name="Varghese N."/>
            <person name="Submissions S."/>
        </authorList>
    </citation>
    <scope>NUCLEOTIDE SEQUENCE [LARGE SCALE GENOMIC DNA]</scope>
    <source>
        <strain evidence="16">CGMCC 1.11022</strain>
    </source>
</reference>
<dbReference type="GO" id="GO:0005829">
    <property type="term" value="C:cytosol"/>
    <property type="evidence" value="ECO:0007669"/>
    <property type="project" value="TreeGrafter"/>
</dbReference>
<dbReference type="GO" id="GO:0000287">
    <property type="term" value="F:magnesium ion binding"/>
    <property type="evidence" value="ECO:0007669"/>
    <property type="project" value="UniProtKB-UniRule"/>
</dbReference>
<keyword evidence="6 13" id="KW-0460">Magnesium</keyword>
<sequence>MAKGKFERTKPHVNIGTIGHVDHGKTSLTAAITKYFGEYKRYDQIDAAPEEKARGITISTAHVEYETANRHYAHVDCPGHADYVKNMITGAAQMDGAILVVSAADGPMPQTREHILLARQVGVPSIVVFLNKVDQVDDAELLELVELEVRELLTKNEFPGDDIPIVKGSALAALEDSDKKIGEDSIRELMAAVDDYIPTPVRPLDKPFLMPIEDVFSISGRGTVVTGRVERGVVKVGEELEIVGIRPTTKTTCTGVEMFRKLLDQGQAGDNIGALLRGVDREGVERGQVLAKPGTVKPHKKFVAEAYILTKDEGGRHTPFFTNYRPQFYFRTTDVTGIVSLPEGTEMVMPGDNITVDVELIVPIAMEEKLRFAIREGGRTVGAGIVVTIKE</sequence>
<dbReference type="SUPFAM" id="SSF50465">
    <property type="entry name" value="EF-Tu/eEF-1alpha/eIF2-gamma C-terminal domain"/>
    <property type="match status" value="1"/>
</dbReference>
<dbReference type="NCBIfam" id="NF000766">
    <property type="entry name" value="PRK00049.1"/>
    <property type="match status" value="1"/>
</dbReference>
<dbReference type="RefSeq" id="WP_091591201.1">
    <property type="nucleotide sequence ID" value="NZ_CP183375.1"/>
</dbReference>
<dbReference type="Pfam" id="PF03143">
    <property type="entry name" value="GTP_EFTU_D3"/>
    <property type="match status" value="1"/>
</dbReference>
<dbReference type="InterPro" id="IPR027417">
    <property type="entry name" value="P-loop_NTPase"/>
</dbReference>
<comment type="catalytic activity">
    <reaction evidence="13">
        <text>GTP + H2O = GDP + phosphate + H(+)</text>
        <dbReference type="Rhea" id="RHEA:19669"/>
        <dbReference type="ChEBI" id="CHEBI:15377"/>
        <dbReference type="ChEBI" id="CHEBI:15378"/>
        <dbReference type="ChEBI" id="CHEBI:37565"/>
        <dbReference type="ChEBI" id="CHEBI:43474"/>
        <dbReference type="ChEBI" id="CHEBI:58189"/>
        <dbReference type="EC" id="3.6.5.3"/>
    </reaction>
</comment>
<dbReference type="AlphaFoldDB" id="A0A1G8LLX9"/>
<evidence type="ECO:0000256" key="7">
    <source>
        <dbReference type="ARBA" id="ARBA00022917"/>
    </source>
</evidence>
<dbReference type="InterPro" id="IPR004160">
    <property type="entry name" value="Transl_elong_EFTu/EF1A_C"/>
</dbReference>
<comment type="function">
    <text evidence="10">May play an important regulatory role in cell growth and in the bacterial response to nutrient deprivation.</text>
</comment>
<dbReference type="CDD" id="cd03697">
    <property type="entry name" value="EFTU_II"/>
    <property type="match status" value="1"/>
</dbReference>
<evidence type="ECO:0000256" key="3">
    <source>
        <dbReference type="ARBA" id="ARBA00022741"/>
    </source>
</evidence>
<evidence type="ECO:0000256" key="12">
    <source>
        <dbReference type="ARBA" id="ARBA00064283"/>
    </source>
</evidence>
<name>A0A1G8LLX9_9HYPH</name>
<dbReference type="CDD" id="cd03707">
    <property type="entry name" value="EFTU_III"/>
    <property type="match status" value="1"/>
</dbReference>
<dbReference type="InterPro" id="IPR031157">
    <property type="entry name" value="G_TR_CS"/>
</dbReference>
<dbReference type="InterPro" id="IPR000795">
    <property type="entry name" value="T_Tr_GTP-bd_dom"/>
</dbReference>
<dbReference type="CDD" id="cd01884">
    <property type="entry name" value="EF_Tu"/>
    <property type="match status" value="1"/>
</dbReference>
<dbReference type="NCBIfam" id="TIGR00485">
    <property type="entry name" value="EF-Tu"/>
    <property type="match status" value="1"/>
</dbReference>
<dbReference type="HAMAP" id="MF_00118_B">
    <property type="entry name" value="EF_Tu_B"/>
    <property type="match status" value="1"/>
</dbReference>
<dbReference type="PRINTS" id="PR00315">
    <property type="entry name" value="ELONGATNFCT"/>
</dbReference>
<evidence type="ECO:0000256" key="6">
    <source>
        <dbReference type="ARBA" id="ARBA00022842"/>
    </source>
</evidence>
<dbReference type="InterPro" id="IPR005225">
    <property type="entry name" value="Small_GTP-bd"/>
</dbReference>
<dbReference type="Pfam" id="PF03144">
    <property type="entry name" value="GTP_EFTU_D2"/>
    <property type="match status" value="1"/>
</dbReference>
<evidence type="ECO:0000256" key="13">
    <source>
        <dbReference type="HAMAP-Rule" id="MF_00118"/>
    </source>
</evidence>
<feature type="binding site" evidence="13">
    <location>
        <position position="26"/>
    </location>
    <ligand>
        <name>Mg(2+)</name>
        <dbReference type="ChEBI" id="CHEBI:18420"/>
    </ligand>
</feature>
<comment type="subcellular location">
    <subcellularLocation>
        <location evidence="13">Cytoplasm</location>
    </subcellularLocation>
</comment>
<dbReference type="Gene3D" id="2.40.30.10">
    <property type="entry name" value="Translation factors"/>
    <property type="match status" value="2"/>
</dbReference>
<dbReference type="FunFam" id="2.40.30.10:FF:000001">
    <property type="entry name" value="Elongation factor Tu"/>
    <property type="match status" value="1"/>
</dbReference>
<evidence type="ECO:0000256" key="8">
    <source>
        <dbReference type="ARBA" id="ARBA00023134"/>
    </source>
</evidence>
<evidence type="ECO:0000256" key="5">
    <source>
        <dbReference type="ARBA" id="ARBA00022801"/>
    </source>
</evidence>
<dbReference type="PANTHER" id="PTHR43721:SF22">
    <property type="entry name" value="ELONGATION FACTOR TU, MITOCHONDRIAL"/>
    <property type="match status" value="1"/>
</dbReference>
<feature type="domain" description="Tr-type G" evidence="14">
    <location>
        <begin position="10"/>
        <end position="201"/>
    </location>
</feature>
<evidence type="ECO:0000259" key="14">
    <source>
        <dbReference type="PROSITE" id="PS51722"/>
    </source>
</evidence>
<dbReference type="GO" id="GO:0003746">
    <property type="term" value="F:translation elongation factor activity"/>
    <property type="evidence" value="ECO:0007669"/>
    <property type="project" value="UniProtKB-UniRule"/>
</dbReference>
<proteinExistence type="inferred from homology"/>
<accession>A0A1G8LLX9</accession>
<dbReference type="InterPro" id="IPR009001">
    <property type="entry name" value="Transl_elong_EF1A/Init_IF2_C"/>
</dbReference>
<dbReference type="InterPro" id="IPR009000">
    <property type="entry name" value="Transl_B-barrel_sf"/>
</dbReference>
<comment type="subunit">
    <text evidence="12">(Microbial infection) Upon infection by bacteriophage Qbeta, part of the viral RNA-dependent RNA polymerase complex, the other subunits are the viral replicase catalytic subunit (AC P14647), host ribosomal protein S1 and EF-Ts.</text>
</comment>
<feature type="binding site" evidence="13">
    <location>
        <begin position="131"/>
        <end position="134"/>
    </location>
    <ligand>
        <name>GTP</name>
        <dbReference type="ChEBI" id="CHEBI:37565"/>
    </ligand>
</feature>
<keyword evidence="2 13" id="KW-0479">Metal-binding</keyword>
<dbReference type="Gene3D" id="3.40.50.300">
    <property type="entry name" value="P-loop containing nucleotide triphosphate hydrolases"/>
    <property type="match status" value="1"/>
</dbReference>
<feature type="binding site" evidence="13">
    <location>
        <begin position="76"/>
        <end position="80"/>
    </location>
    <ligand>
        <name>GTP</name>
        <dbReference type="ChEBI" id="CHEBI:37565"/>
    </ligand>
</feature>
<feature type="binding site" evidence="13">
    <location>
        <begin position="19"/>
        <end position="26"/>
    </location>
    <ligand>
        <name>GTP</name>
        <dbReference type="ChEBI" id="CHEBI:37565"/>
    </ligand>
</feature>
<dbReference type="NCBIfam" id="TIGR00231">
    <property type="entry name" value="small_GTP"/>
    <property type="match status" value="1"/>
</dbReference>
<evidence type="ECO:0000256" key="11">
    <source>
        <dbReference type="ARBA" id="ARBA00063778"/>
    </source>
</evidence>
<dbReference type="SUPFAM" id="SSF50447">
    <property type="entry name" value="Translation proteins"/>
    <property type="match status" value="1"/>
</dbReference>
<organism evidence="15 16">
    <name type="scientific">Mesorhizobium muleiense</name>
    <dbReference type="NCBI Taxonomy" id="1004279"/>
    <lineage>
        <taxon>Bacteria</taxon>
        <taxon>Pseudomonadati</taxon>
        <taxon>Pseudomonadota</taxon>
        <taxon>Alphaproteobacteria</taxon>
        <taxon>Hyphomicrobiales</taxon>
        <taxon>Phyllobacteriaceae</taxon>
        <taxon>Mesorhizobium</taxon>
    </lineage>
</organism>
<keyword evidence="13" id="KW-0963">Cytoplasm</keyword>
<evidence type="ECO:0000313" key="16">
    <source>
        <dbReference type="Proteomes" id="UP000198894"/>
    </source>
</evidence>
<dbReference type="EMBL" id="FNEE01000002">
    <property type="protein sequence ID" value="SDI56676.1"/>
    <property type="molecule type" value="Genomic_DNA"/>
</dbReference>
<dbReference type="NCBIfam" id="NF009373">
    <property type="entry name" value="PRK12736.1"/>
    <property type="match status" value="1"/>
</dbReference>
<evidence type="ECO:0000256" key="10">
    <source>
        <dbReference type="ARBA" id="ARBA00058140"/>
    </source>
</evidence>
<dbReference type="Proteomes" id="UP000198894">
    <property type="component" value="Unassembled WGS sequence"/>
</dbReference>
<comment type="similarity">
    <text evidence="1 13">Belongs to the TRAFAC class translation factor GTPase superfamily. Classic translation factor GTPase family. EF-Tu/EF-1A subfamily.</text>
</comment>
<protein>
    <recommendedName>
        <fullName evidence="9 13">Elongation factor Tu</fullName>
        <shortName evidence="13">EF-Tu</shortName>
        <ecNumber evidence="13">3.6.5.3</ecNumber>
    </recommendedName>
</protein>
<keyword evidence="7 13" id="KW-0648">Protein biosynthesis</keyword>
<dbReference type="PANTHER" id="PTHR43721">
    <property type="entry name" value="ELONGATION FACTOR TU-RELATED"/>
    <property type="match status" value="1"/>
</dbReference>
<keyword evidence="4 13" id="KW-0251">Elongation factor</keyword>
<evidence type="ECO:0000256" key="9">
    <source>
        <dbReference type="ARBA" id="ARBA00029554"/>
    </source>
</evidence>
<evidence type="ECO:0000256" key="1">
    <source>
        <dbReference type="ARBA" id="ARBA00007249"/>
    </source>
</evidence>
<keyword evidence="16" id="KW-1185">Reference proteome</keyword>
<dbReference type="InterPro" id="IPR004161">
    <property type="entry name" value="EFTu-like_2"/>
</dbReference>
<dbReference type="PROSITE" id="PS51722">
    <property type="entry name" value="G_TR_2"/>
    <property type="match status" value="1"/>
</dbReference>
<comment type="function">
    <text evidence="13">GTP hydrolase that promotes the GTP-dependent binding of aminoacyl-tRNA to the A-site of ribosomes during protein biosynthesis.</text>
</comment>
<evidence type="ECO:0000256" key="2">
    <source>
        <dbReference type="ARBA" id="ARBA00022723"/>
    </source>
</evidence>
<dbReference type="InterPro" id="IPR041709">
    <property type="entry name" value="EF-Tu_GTP-bd"/>
</dbReference>
<keyword evidence="8 13" id="KW-0342">GTP-binding</keyword>
<dbReference type="GO" id="GO:0005525">
    <property type="term" value="F:GTP binding"/>
    <property type="evidence" value="ECO:0007669"/>
    <property type="project" value="UniProtKB-UniRule"/>
</dbReference>
<dbReference type="Pfam" id="PF00009">
    <property type="entry name" value="GTP_EFTU"/>
    <property type="match status" value="1"/>
</dbReference>
<dbReference type="FunFam" id="3.40.50.300:FF:000003">
    <property type="entry name" value="Elongation factor Tu"/>
    <property type="match status" value="1"/>
</dbReference>